<dbReference type="InterPro" id="IPR018727">
    <property type="entry name" value="DUF2267"/>
</dbReference>
<dbReference type="InterPro" id="IPR038282">
    <property type="entry name" value="DUF2267_sf"/>
</dbReference>
<proteinExistence type="predicted"/>
<reference evidence="1" key="2">
    <citation type="journal article" date="2024" name="Antonie Van Leeuwenhoek">
        <title>Roseihalotalea indica gen. nov., sp. nov., a halophilic Bacteroidetes from mesopelagic Southwest Indian Ocean with higher carbohydrate metabolic potential.</title>
        <authorList>
            <person name="Chen B."/>
            <person name="Zhang M."/>
            <person name="Lin D."/>
            <person name="Ye J."/>
            <person name="Tang K."/>
        </authorList>
    </citation>
    <scope>NUCLEOTIDE SEQUENCE</scope>
    <source>
        <strain evidence="1">TK19036</strain>
    </source>
</reference>
<dbReference type="Pfam" id="PF10025">
    <property type="entry name" value="DUF2267"/>
    <property type="match status" value="1"/>
</dbReference>
<dbReference type="AlphaFoldDB" id="A0AA49GL69"/>
<reference evidence="1" key="1">
    <citation type="journal article" date="2023" name="Comput. Struct. Biotechnol. J.">
        <title>Discovery of a novel marine Bacteroidetes with a rich repertoire of carbohydrate-active enzymes.</title>
        <authorList>
            <person name="Chen B."/>
            <person name="Liu G."/>
            <person name="Chen Q."/>
            <person name="Wang H."/>
            <person name="Liu L."/>
            <person name="Tang K."/>
        </authorList>
    </citation>
    <scope>NUCLEOTIDE SEQUENCE</scope>
    <source>
        <strain evidence="1">TK19036</strain>
    </source>
</reference>
<organism evidence="1">
    <name type="scientific">Roseihalotalea indica</name>
    <dbReference type="NCBI Taxonomy" id="2867963"/>
    <lineage>
        <taxon>Bacteria</taxon>
        <taxon>Pseudomonadati</taxon>
        <taxon>Bacteroidota</taxon>
        <taxon>Cytophagia</taxon>
        <taxon>Cytophagales</taxon>
        <taxon>Catalimonadaceae</taxon>
        <taxon>Roseihalotalea</taxon>
    </lineage>
</organism>
<gene>
    <name evidence="1" type="ORF">K4G66_19725</name>
</gene>
<name>A0AA49GL69_9BACT</name>
<dbReference type="Gene3D" id="1.10.490.110">
    <property type="entry name" value="Uncharacterized conserved protein DUF2267"/>
    <property type="match status" value="1"/>
</dbReference>
<accession>A0AA49GL69</accession>
<protein>
    <submittedName>
        <fullName evidence="1">DUF2267 domain-containing protein</fullName>
    </submittedName>
</protein>
<dbReference type="EMBL" id="CP120682">
    <property type="protein sequence ID" value="WKN34605.1"/>
    <property type="molecule type" value="Genomic_DNA"/>
</dbReference>
<sequence>MESNQLPPSYAHELQRLLRQSNQPLAGLLSVNPDLAFRMVQAILHTIRNQFDFEQSLRFLNQLPLSLKALYIDHWDIQEEATQLETLDELVDEIEKRYPHLMHDLQHNRQLVKQCYLMLGKLITYQADFSVSKLGNYTKQRDKSTYADRTFQDKETNTTESSIWLP</sequence>
<evidence type="ECO:0000313" key="1">
    <source>
        <dbReference type="EMBL" id="WKN34605.1"/>
    </source>
</evidence>